<feature type="domain" description="2Fe-2S ferredoxin-type" evidence="9">
    <location>
        <begin position="234"/>
        <end position="321"/>
    </location>
</feature>
<evidence type="ECO:0000256" key="1">
    <source>
        <dbReference type="ARBA" id="ARBA00001917"/>
    </source>
</evidence>
<reference evidence="11 12" key="1">
    <citation type="submission" date="2023-07" db="EMBL/GenBank/DDBJ databases">
        <title>Genomic Encyclopedia of Type Strains, Phase IV (KMG-IV): sequencing the most valuable type-strain genomes for metagenomic binning, comparative biology and taxonomic classification.</title>
        <authorList>
            <person name="Goeker M."/>
        </authorList>
    </citation>
    <scope>NUCLEOTIDE SEQUENCE [LARGE SCALE GENOMIC DNA]</scope>
    <source>
        <strain evidence="11 12">DSM 5896</strain>
    </source>
</reference>
<evidence type="ECO:0000256" key="3">
    <source>
        <dbReference type="ARBA" id="ARBA00022643"/>
    </source>
</evidence>
<dbReference type="PROSITE" id="PS51384">
    <property type="entry name" value="FAD_FR"/>
    <property type="match status" value="1"/>
</dbReference>
<dbReference type="InterPro" id="IPR001041">
    <property type="entry name" value="2Fe-2S_ferredoxin-type"/>
</dbReference>
<dbReference type="InterPro" id="IPR036010">
    <property type="entry name" value="2Fe-2S_ferredoxin-like_sf"/>
</dbReference>
<dbReference type="InterPro" id="IPR039261">
    <property type="entry name" value="FNR_nucleotide-bd"/>
</dbReference>
<dbReference type="SUPFAM" id="SSF63380">
    <property type="entry name" value="Riboflavin synthase domain-like"/>
    <property type="match status" value="1"/>
</dbReference>
<dbReference type="EMBL" id="JAUSVK010000001">
    <property type="protein sequence ID" value="MDQ0392515.1"/>
    <property type="molecule type" value="Genomic_DNA"/>
</dbReference>
<evidence type="ECO:0000256" key="4">
    <source>
        <dbReference type="ARBA" id="ARBA00022714"/>
    </source>
</evidence>
<sequence>MSDKTPKIAVRVCEVAEVTREIKRFRFTPVDGSPLPTFSGGAHVVVEMQDGETLRRNPYSLMSPPSQTSSYTISVRRDDAGRGGSRFLHDAVAEGAELLISHPVNLFSVDQRAKKHLFFAGGIGITPFLAMMAQLSDEDRGFELHYAMRSRQHGAYLDELAEAYGRRVHFYCDDAGEAIPLARLLGSQPLGTHLYVCGPAGMIEWVLGTARRLGWPEQNLHHERFLAPASGSPYTVELAASGRTVTVGPHQSMLEAIEAAGVDAPYLCRGGACGQCETRVVACDGTLLHNDHYLSDAERASGTKVMPCVSRFEGERLVLDL</sequence>
<evidence type="ECO:0000256" key="5">
    <source>
        <dbReference type="ARBA" id="ARBA00022723"/>
    </source>
</evidence>
<gene>
    <name evidence="11" type="ORF">J3R73_002307</name>
</gene>
<keyword evidence="6" id="KW-0560">Oxidoreductase</keyword>
<dbReference type="RefSeq" id="WP_307426523.1">
    <property type="nucleotide sequence ID" value="NZ_JAUSVK010000001.1"/>
</dbReference>
<keyword evidence="7" id="KW-0408">Iron</keyword>
<feature type="domain" description="FAD-binding FR-type" evidence="10">
    <location>
        <begin position="5"/>
        <end position="110"/>
    </location>
</feature>
<dbReference type="PRINTS" id="PR00409">
    <property type="entry name" value="PHDIOXRDTASE"/>
</dbReference>
<protein>
    <submittedName>
        <fullName evidence="11">Ferredoxin-NADP reductase</fullName>
    </submittedName>
</protein>
<comment type="cofactor">
    <cofactor evidence="1">
        <name>FMN</name>
        <dbReference type="ChEBI" id="CHEBI:58210"/>
    </cofactor>
</comment>
<keyword evidence="2" id="KW-0285">Flavoprotein</keyword>
<dbReference type="InterPro" id="IPR017938">
    <property type="entry name" value="Riboflavin_synthase-like_b-brl"/>
</dbReference>
<evidence type="ECO:0000256" key="8">
    <source>
        <dbReference type="ARBA" id="ARBA00023014"/>
    </source>
</evidence>
<dbReference type="SUPFAM" id="SSF54292">
    <property type="entry name" value="2Fe-2S ferredoxin-like"/>
    <property type="match status" value="1"/>
</dbReference>
<evidence type="ECO:0000259" key="9">
    <source>
        <dbReference type="PROSITE" id="PS51085"/>
    </source>
</evidence>
<dbReference type="Gene3D" id="3.10.20.30">
    <property type="match status" value="1"/>
</dbReference>
<accession>A0ABU0FD40</accession>
<dbReference type="Pfam" id="PF22290">
    <property type="entry name" value="DmmA-like_N"/>
    <property type="match status" value="1"/>
</dbReference>
<keyword evidence="8" id="KW-0411">Iron-sulfur</keyword>
<keyword evidence="4" id="KW-0001">2Fe-2S</keyword>
<dbReference type="PANTHER" id="PTHR47354:SF1">
    <property type="entry name" value="CARNITINE MONOOXYGENASE REDUCTASE SUBUNIT"/>
    <property type="match status" value="1"/>
</dbReference>
<comment type="caution">
    <text evidence="11">The sequence shown here is derived from an EMBL/GenBank/DDBJ whole genome shotgun (WGS) entry which is preliminary data.</text>
</comment>
<proteinExistence type="predicted"/>
<dbReference type="InterPro" id="IPR012675">
    <property type="entry name" value="Beta-grasp_dom_sf"/>
</dbReference>
<evidence type="ECO:0000256" key="7">
    <source>
        <dbReference type="ARBA" id="ARBA00023004"/>
    </source>
</evidence>
<dbReference type="PROSITE" id="PS00197">
    <property type="entry name" value="2FE2S_FER_1"/>
    <property type="match status" value="1"/>
</dbReference>
<keyword evidence="5" id="KW-0479">Metal-binding</keyword>
<dbReference type="CDD" id="cd00207">
    <property type="entry name" value="fer2"/>
    <property type="match status" value="1"/>
</dbReference>
<evidence type="ECO:0000256" key="2">
    <source>
        <dbReference type="ARBA" id="ARBA00022630"/>
    </source>
</evidence>
<evidence type="ECO:0000313" key="12">
    <source>
        <dbReference type="Proteomes" id="UP001237448"/>
    </source>
</evidence>
<dbReference type="Pfam" id="PF00111">
    <property type="entry name" value="Fer2"/>
    <property type="match status" value="1"/>
</dbReference>
<dbReference type="Gene3D" id="2.40.30.10">
    <property type="entry name" value="Translation factors"/>
    <property type="match status" value="1"/>
</dbReference>
<dbReference type="PROSITE" id="PS51085">
    <property type="entry name" value="2FE2S_FER_2"/>
    <property type="match status" value="1"/>
</dbReference>
<dbReference type="SUPFAM" id="SSF52343">
    <property type="entry name" value="Ferredoxin reductase-like, C-terminal NADP-linked domain"/>
    <property type="match status" value="1"/>
</dbReference>
<evidence type="ECO:0000259" key="10">
    <source>
        <dbReference type="PROSITE" id="PS51384"/>
    </source>
</evidence>
<evidence type="ECO:0000313" key="11">
    <source>
        <dbReference type="EMBL" id="MDQ0392515.1"/>
    </source>
</evidence>
<organism evidence="11 12">
    <name type="scientific">Labrys monachus</name>
    <dbReference type="NCBI Taxonomy" id="217067"/>
    <lineage>
        <taxon>Bacteria</taxon>
        <taxon>Pseudomonadati</taxon>
        <taxon>Pseudomonadota</taxon>
        <taxon>Alphaproteobacteria</taxon>
        <taxon>Hyphomicrobiales</taxon>
        <taxon>Xanthobacteraceae</taxon>
        <taxon>Labrys</taxon>
    </lineage>
</organism>
<dbReference type="Proteomes" id="UP001237448">
    <property type="component" value="Unassembled WGS sequence"/>
</dbReference>
<keyword evidence="3" id="KW-0288">FMN</keyword>
<name>A0ABU0FD40_9HYPH</name>
<evidence type="ECO:0000256" key="6">
    <source>
        <dbReference type="ARBA" id="ARBA00023002"/>
    </source>
</evidence>
<dbReference type="Gene3D" id="3.40.50.80">
    <property type="entry name" value="Nucleotide-binding domain of ferredoxin-NADP reductase (FNR) module"/>
    <property type="match status" value="1"/>
</dbReference>
<dbReference type="PANTHER" id="PTHR47354">
    <property type="entry name" value="NADH OXIDOREDUCTASE HCR"/>
    <property type="match status" value="1"/>
</dbReference>
<dbReference type="InterPro" id="IPR017927">
    <property type="entry name" value="FAD-bd_FR_type"/>
</dbReference>
<keyword evidence="12" id="KW-1185">Reference proteome</keyword>
<dbReference type="CDD" id="cd06185">
    <property type="entry name" value="PDR_like"/>
    <property type="match status" value="1"/>
</dbReference>
<dbReference type="InterPro" id="IPR006058">
    <property type="entry name" value="2Fe2S_fd_BS"/>
</dbReference>
<dbReference type="InterPro" id="IPR050415">
    <property type="entry name" value="MRET"/>
</dbReference>
<dbReference type="InterPro" id="IPR054582">
    <property type="entry name" value="DmmA-like_N"/>
</dbReference>